<proteinExistence type="predicted"/>
<dbReference type="SMART" id="SM00409">
    <property type="entry name" value="IG"/>
    <property type="match status" value="7"/>
</dbReference>
<evidence type="ECO:0000313" key="9">
    <source>
        <dbReference type="Proteomes" id="UP000749559"/>
    </source>
</evidence>
<name>A0A8S4PU31_OWEFU</name>
<feature type="compositionally biased region" description="Polar residues" evidence="6">
    <location>
        <begin position="311"/>
        <end position="341"/>
    </location>
</feature>
<dbReference type="GO" id="GO:0016020">
    <property type="term" value="C:membrane"/>
    <property type="evidence" value="ECO:0007669"/>
    <property type="project" value="UniProtKB-SubCell"/>
</dbReference>
<feature type="domain" description="Ig-like" evidence="7">
    <location>
        <begin position="174"/>
        <end position="258"/>
    </location>
</feature>
<evidence type="ECO:0000256" key="2">
    <source>
        <dbReference type="ARBA" id="ARBA00023136"/>
    </source>
</evidence>
<reference evidence="8" key="1">
    <citation type="submission" date="2022-03" db="EMBL/GenBank/DDBJ databases">
        <authorList>
            <person name="Martin C."/>
        </authorList>
    </citation>
    <scope>NUCLEOTIDE SEQUENCE</scope>
</reference>
<dbReference type="SUPFAM" id="SSF48726">
    <property type="entry name" value="Immunoglobulin"/>
    <property type="match status" value="6"/>
</dbReference>
<dbReference type="SMART" id="SM00408">
    <property type="entry name" value="IGc2"/>
    <property type="match status" value="6"/>
</dbReference>
<dbReference type="CDD" id="cd00096">
    <property type="entry name" value="Ig"/>
    <property type="match status" value="1"/>
</dbReference>
<comment type="caution">
    <text evidence="8">The sequence shown here is derived from an EMBL/GenBank/DDBJ whole genome shotgun (WGS) entry which is preliminary data.</text>
</comment>
<dbReference type="Pfam" id="PF13927">
    <property type="entry name" value="Ig_3"/>
    <property type="match status" value="2"/>
</dbReference>
<feature type="domain" description="Ig-like" evidence="7">
    <location>
        <begin position="445"/>
        <end position="548"/>
    </location>
</feature>
<evidence type="ECO:0000256" key="6">
    <source>
        <dbReference type="SAM" id="MobiDB-lite"/>
    </source>
</evidence>
<keyword evidence="2" id="KW-0472">Membrane</keyword>
<dbReference type="InterPro" id="IPR007110">
    <property type="entry name" value="Ig-like_dom"/>
</dbReference>
<keyword evidence="4" id="KW-0325">Glycoprotein</keyword>
<organism evidence="8 9">
    <name type="scientific">Owenia fusiformis</name>
    <name type="common">Polychaete worm</name>
    <dbReference type="NCBI Taxonomy" id="6347"/>
    <lineage>
        <taxon>Eukaryota</taxon>
        <taxon>Metazoa</taxon>
        <taxon>Spiralia</taxon>
        <taxon>Lophotrochozoa</taxon>
        <taxon>Annelida</taxon>
        <taxon>Polychaeta</taxon>
        <taxon>Sedentaria</taxon>
        <taxon>Canalipalpata</taxon>
        <taxon>Sabellida</taxon>
        <taxon>Oweniida</taxon>
        <taxon>Oweniidae</taxon>
        <taxon>Owenia</taxon>
    </lineage>
</organism>
<feature type="domain" description="Ig-like" evidence="7">
    <location>
        <begin position="725"/>
        <end position="829"/>
    </location>
</feature>
<dbReference type="EMBL" id="CAIIXF020000010">
    <property type="protein sequence ID" value="CAH1797649.1"/>
    <property type="molecule type" value="Genomic_DNA"/>
</dbReference>
<dbReference type="Pfam" id="PF07679">
    <property type="entry name" value="I-set"/>
    <property type="match status" value="1"/>
</dbReference>
<dbReference type="InterPro" id="IPR003599">
    <property type="entry name" value="Ig_sub"/>
</dbReference>
<evidence type="ECO:0000256" key="1">
    <source>
        <dbReference type="ARBA" id="ARBA00004479"/>
    </source>
</evidence>
<gene>
    <name evidence="8" type="ORF">OFUS_LOCUS21892</name>
</gene>
<feature type="domain" description="Ig-like" evidence="7">
    <location>
        <begin position="354"/>
        <end position="440"/>
    </location>
</feature>
<keyword evidence="9" id="KW-1185">Reference proteome</keyword>
<dbReference type="Proteomes" id="UP000749559">
    <property type="component" value="Unassembled WGS sequence"/>
</dbReference>
<evidence type="ECO:0000256" key="5">
    <source>
        <dbReference type="ARBA" id="ARBA00023319"/>
    </source>
</evidence>
<dbReference type="InterPro" id="IPR003598">
    <property type="entry name" value="Ig_sub2"/>
</dbReference>
<sequence length="833" mass="92077">MNNLPPTPRVRWYIWRIDIDPQAEQSISTNEDVEDTFTAIYEITGTYNLRIKSVTDNRDFTQFRCEGSSCQLVISGADIIIEGSDAVLTCSSSGGKEAPNTKWYRDGNSITDMVVENRNKNWKTNPGATSSSVLTIPKVTQNEHDKVYQCRVSNTATKNTPLTEDVKLDVKYGPKSVTVGPYLDYKVIQRQDITLTCSGDSNPSPTSYQWKKGGTPIPGATNQNYPITNVQTSHDGTYTCTVANGIGNEKTSEGLKLETLYPPTVNIQPTYTYPETDLPRIITCSADSKPSPTKYVWKKRGEQSKPDGPTLTITNRGNNGTYECTATNEMNPSGKDPQTGSDTKETFVDVQFKPGAPQAIRSTVTVHTTSTAILECSLSESEQGNPRSSMFRWKKSGISVGEHTGRYSRPNVNVAKDDDSYTCTPFNKIDDGSSATIQLYVQVKPTFTSQIPETVSVVNTDPLDIKCQDTARPGSTYRWYHNNIELLNDDGDIYAHSSTQSIRGKFTNTVSTLRWKTSSFVKRRSGSGAVKCKADNAAGTSDLSFNINVQFKPYGTTLTEMGTVTKVENETLNDVNCHSNANPQSTLEWTSTATQPVSSSGGVLNMGKLNRDHHGGYTCNASNNIGYETKQFNIVVNFPSKVISLSSSSGTTIVENTEFTVSCRVEGRPISNVGLYLDNQRVEGPIKKHELDHYVKSASCRNMGTYICEAYNNITNKLGDKQEISVEVLCSPTDDDTNPSQTKTFANVGDDRSFVHNNIGFPMPEFKWFKLNAENHTYSPLPNHISTYVNTFNRYTHRAVMNIQGVKATDFGKYICRASNVVSNTEKIFELDA</sequence>
<dbReference type="OrthoDB" id="5843397at2759"/>
<evidence type="ECO:0000256" key="4">
    <source>
        <dbReference type="ARBA" id="ARBA00023180"/>
    </source>
</evidence>
<dbReference type="InterPro" id="IPR051275">
    <property type="entry name" value="Cell_adhesion_signaling"/>
</dbReference>
<feature type="region of interest" description="Disordered" evidence="6">
    <location>
        <begin position="299"/>
        <end position="343"/>
    </location>
</feature>
<dbReference type="InterPro" id="IPR013098">
    <property type="entry name" value="Ig_I-set"/>
</dbReference>
<accession>A0A8S4PU31</accession>
<feature type="domain" description="Ig-like" evidence="7">
    <location>
        <begin position="82"/>
        <end position="163"/>
    </location>
</feature>
<feature type="non-terminal residue" evidence="8">
    <location>
        <position position="833"/>
    </location>
</feature>
<evidence type="ECO:0000259" key="7">
    <source>
        <dbReference type="PROSITE" id="PS50835"/>
    </source>
</evidence>
<feature type="domain" description="Ig-like" evidence="7">
    <location>
        <begin position="263"/>
        <end position="341"/>
    </location>
</feature>
<comment type="subcellular location">
    <subcellularLocation>
        <location evidence="1">Membrane</location>
        <topology evidence="1">Single-pass type I membrane protein</topology>
    </subcellularLocation>
</comment>
<dbReference type="Gene3D" id="2.60.40.10">
    <property type="entry name" value="Immunoglobulins"/>
    <property type="match status" value="8"/>
</dbReference>
<protein>
    <recommendedName>
        <fullName evidence="7">Ig-like domain-containing protein</fullName>
    </recommendedName>
</protein>
<dbReference type="InterPro" id="IPR036179">
    <property type="entry name" value="Ig-like_dom_sf"/>
</dbReference>
<feature type="domain" description="Ig-like" evidence="7">
    <location>
        <begin position="553"/>
        <end position="635"/>
    </location>
</feature>
<evidence type="ECO:0000256" key="3">
    <source>
        <dbReference type="ARBA" id="ARBA00023157"/>
    </source>
</evidence>
<dbReference type="Pfam" id="PF13895">
    <property type="entry name" value="Ig_2"/>
    <property type="match status" value="1"/>
</dbReference>
<dbReference type="AlphaFoldDB" id="A0A8S4PU31"/>
<dbReference type="PANTHER" id="PTHR11640">
    <property type="entry name" value="NEPHRIN"/>
    <property type="match status" value="1"/>
</dbReference>
<dbReference type="PROSITE" id="PS50835">
    <property type="entry name" value="IG_LIKE"/>
    <property type="match status" value="7"/>
</dbReference>
<dbReference type="InterPro" id="IPR013783">
    <property type="entry name" value="Ig-like_fold"/>
</dbReference>
<keyword evidence="5" id="KW-0393">Immunoglobulin domain</keyword>
<evidence type="ECO:0000313" key="8">
    <source>
        <dbReference type="EMBL" id="CAH1797649.1"/>
    </source>
</evidence>
<dbReference type="PANTHER" id="PTHR11640:SF31">
    <property type="entry name" value="IRREGULAR CHIASM C-ROUGHEST PROTEIN-RELATED"/>
    <property type="match status" value="1"/>
</dbReference>
<keyword evidence="3" id="KW-1015">Disulfide bond</keyword>